<gene>
    <name evidence="1" type="ORF">Zuri_33</name>
</gene>
<reference evidence="1" key="1">
    <citation type="submission" date="2019-04" db="EMBL/GenBank/DDBJ databases">
        <authorList>
            <person name="Assadpour T."/>
            <person name="Ahmed J."/>
            <person name="Anderson S."/>
            <person name="Espinosa K."/>
            <person name="Gadsden T."/>
            <person name="Graham A."/>
            <person name="Hajjar W."/>
            <person name="Howard T."/>
            <person name="Lacafta O."/>
            <person name="Matney K."/>
            <person name="Matsen K."/>
            <person name="Osu J."/>
            <person name="Rupe E."/>
            <person name="Sang H."/>
            <person name="Wadi S."/>
            <person name="McNeal J."/>
            <person name="Temple L."/>
        </authorList>
    </citation>
    <scope>NUCLEOTIDE SEQUENCE [LARGE SCALE GENOMIC DNA]</scope>
</reference>
<dbReference type="Proteomes" id="UP000322075">
    <property type="component" value="Segment"/>
</dbReference>
<evidence type="ECO:0000313" key="2">
    <source>
        <dbReference type="Proteomes" id="UP000322075"/>
    </source>
</evidence>
<name>A0A5C1K5A9_9CAUD</name>
<accession>A0A5C1K5A9</accession>
<dbReference type="EMBL" id="MK863032">
    <property type="protein sequence ID" value="QEM41130.1"/>
    <property type="molecule type" value="Genomic_DNA"/>
</dbReference>
<keyword evidence="2" id="KW-1185">Reference proteome</keyword>
<evidence type="ECO:0000313" key="1">
    <source>
        <dbReference type="EMBL" id="QEM41130.1"/>
    </source>
</evidence>
<sequence>MSKQILGYDQNGRAIEPIGPGMLATAALVVCSKCHKVIRSAGGPSHGALCVEHSNKRLMLDKTYTAEALSDLDRDMEEAFDERFTPEAAGIPKDEHGFEKGHFRVQITWINEE</sequence>
<organism evidence="1 2">
    <name type="scientific">Pseudomonas phage Zuri</name>
    <dbReference type="NCBI Taxonomy" id="2604899"/>
    <lineage>
        <taxon>Viruses</taxon>
        <taxon>Duplodnaviria</taxon>
        <taxon>Heunggongvirae</taxon>
        <taxon>Uroviricota</taxon>
        <taxon>Caudoviricetes</taxon>
        <taxon>Schitoviridae</taxon>
        <taxon>Zurivirus</taxon>
        <taxon>Zurivirus zuri</taxon>
    </lineage>
</organism>
<proteinExistence type="predicted"/>
<protein>
    <submittedName>
        <fullName evidence="1">Uncharacterized protein</fullName>
    </submittedName>
</protein>